<accession>A0AAD6F766</accession>
<dbReference type="EMBL" id="JAPTMU010000040">
    <property type="protein sequence ID" value="KAJ4923205.1"/>
    <property type="molecule type" value="Genomic_DNA"/>
</dbReference>
<name>A0AAD6F766_9TELE</name>
<evidence type="ECO:0000256" key="1">
    <source>
        <dbReference type="SAM" id="MobiDB-lite"/>
    </source>
</evidence>
<protein>
    <recommendedName>
        <fullName evidence="4">Cell division cycle-associated protein 3</fullName>
    </recommendedName>
</protein>
<dbReference type="Proteomes" id="UP001219934">
    <property type="component" value="Unassembled WGS sequence"/>
</dbReference>
<reference evidence="2" key="1">
    <citation type="submission" date="2022-11" db="EMBL/GenBank/DDBJ databases">
        <title>Chromosome-level genome of Pogonophryne albipinna.</title>
        <authorList>
            <person name="Jo E."/>
        </authorList>
    </citation>
    <scope>NUCLEOTIDE SEQUENCE</scope>
    <source>
        <strain evidence="2">SGF0006</strain>
        <tissue evidence="2">Muscle</tissue>
    </source>
</reference>
<sequence length="548" mass="60177">MGSSESKMVVCAPIKPEPAIKNSRVTDLMDPRSPTALDRTPIQVAVSKTECPLAFTDPRSPSIEISRTPAREVMSATVGSFARRLGLLLHNESEGKVPEAPPKCFNYAVEEEESFKGEEELASTVPLLSHQPSHTYNSLAEHANLLVTPLQSEGDLSPFVLLQNPQEGVELETETDLSLEEAEEARETPFHKRLSMSLITYHEGETSAQIFADVHCDGASSPRMSANVESLKDNVDYTYDLPTITVEPETPVEPSFAADSEASAAQETETRAQETEETETKAEETETKAEETETKAEETETKAEETEETETKAEETETRAQETETRAQETETRAQETETRAQETETRAQETETRAQETEETETKAEETETKAEETETRAQETEETETKAQETEETETKAQETDTKAPVEESSSSSPAPEPPSVTRSGIRCPSFDAKSPSQVVFKPQWLGKGFGATGIRARRIHSGKGGSSPLAVRVAVKNANSENKRLSGKLMQKGTEGRSPLQMLKGANSPREQRSQMKLKVSTPDKPRLGALDRGALAVSLDKENR</sequence>
<evidence type="ECO:0000313" key="3">
    <source>
        <dbReference type="Proteomes" id="UP001219934"/>
    </source>
</evidence>
<comment type="caution">
    <text evidence="2">The sequence shown here is derived from an EMBL/GenBank/DDBJ whole genome shotgun (WGS) entry which is preliminary data.</text>
</comment>
<dbReference type="AlphaFoldDB" id="A0AAD6F766"/>
<feature type="compositionally biased region" description="Basic and acidic residues" evidence="1">
    <location>
        <begin position="268"/>
        <end position="408"/>
    </location>
</feature>
<organism evidence="2 3">
    <name type="scientific">Pogonophryne albipinna</name>
    <dbReference type="NCBI Taxonomy" id="1090488"/>
    <lineage>
        <taxon>Eukaryota</taxon>
        <taxon>Metazoa</taxon>
        <taxon>Chordata</taxon>
        <taxon>Craniata</taxon>
        <taxon>Vertebrata</taxon>
        <taxon>Euteleostomi</taxon>
        <taxon>Actinopterygii</taxon>
        <taxon>Neopterygii</taxon>
        <taxon>Teleostei</taxon>
        <taxon>Neoteleostei</taxon>
        <taxon>Acanthomorphata</taxon>
        <taxon>Eupercaria</taxon>
        <taxon>Perciformes</taxon>
        <taxon>Notothenioidei</taxon>
        <taxon>Pogonophryne</taxon>
    </lineage>
</organism>
<gene>
    <name evidence="2" type="ORF">JOQ06_022731</name>
</gene>
<evidence type="ECO:0000313" key="2">
    <source>
        <dbReference type="EMBL" id="KAJ4923205.1"/>
    </source>
</evidence>
<dbReference type="PANTHER" id="PTHR34756">
    <property type="entry name" value="CELL DIVISION CYCLE-ASSOCIATED PROTEIN 3"/>
    <property type="match status" value="1"/>
</dbReference>
<feature type="region of interest" description="Disordered" evidence="1">
    <location>
        <begin position="484"/>
        <end position="548"/>
    </location>
</feature>
<feature type="region of interest" description="Disordered" evidence="1">
    <location>
        <begin position="245"/>
        <end position="438"/>
    </location>
</feature>
<dbReference type="InterPro" id="IPR038832">
    <property type="entry name" value="CDCA3"/>
</dbReference>
<keyword evidence="3" id="KW-1185">Reference proteome</keyword>
<proteinExistence type="predicted"/>
<evidence type="ECO:0008006" key="4">
    <source>
        <dbReference type="Google" id="ProtNLM"/>
    </source>
</evidence>
<dbReference type="PANTHER" id="PTHR34756:SF1">
    <property type="entry name" value="CELL DIVISION CYCLE-ASSOCIATED PROTEIN 3"/>
    <property type="match status" value="1"/>
</dbReference>